<dbReference type="Gene3D" id="3.20.20.80">
    <property type="entry name" value="Glycosidases"/>
    <property type="match status" value="1"/>
</dbReference>
<dbReference type="SUPFAM" id="SSF51445">
    <property type="entry name" value="(Trans)glycosidases"/>
    <property type="match status" value="1"/>
</dbReference>
<feature type="signal peptide" evidence="4">
    <location>
        <begin position="1"/>
        <end position="22"/>
    </location>
</feature>
<keyword evidence="3 4" id="KW-0326">Glycosidase</keyword>
<evidence type="ECO:0000256" key="1">
    <source>
        <dbReference type="ARBA" id="ARBA00010687"/>
    </source>
</evidence>
<evidence type="ECO:0000256" key="4">
    <source>
        <dbReference type="RuleBase" id="RU361192"/>
    </source>
</evidence>
<protein>
    <recommendedName>
        <fullName evidence="4">Arabinogalactan endo-beta-1,4-galactanase</fullName>
        <ecNumber evidence="4">3.2.1.89</ecNumber>
    </recommendedName>
</protein>
<dbReference type="EMBL" id="BMYZ01000002">
    <property type="protein sequence ID" value="GGY78614.1"/>
    <property type="molecule type" value="Genomic_DNA"/>
</dbReference>
<keyword evidence="2 4" id="KW-0378">Hydrolase</keyword>
<keyword evidence="4" id="KW-0732">Signal</keyword>
<dbReference type="InterPro" id="IPR011683">
    <property type="entry name" value="Glyco_hydro_53"/>
</dbReference>
<evidence type="ECO:0000256" key="2">
    <source>
        <dbReference type="ARBA" id="ARBA00022801"/>
    </source>
</evidence>
<comment type="catalytic activity">
    <reaction evidence="4">
        <text>The enzyme specifically hydrolyzes (1-&gt;4)-beta-D-galactosidic linkages in type I arabinogalactans.</text>
        <dbReference type="EC" id="3.2.1.89"/>
    </reaction>
</comment>
<dbReference type="Proteomes" id="UP000619761">
    <property type="component" value="Unassembled WGS sequence"/>
</dbReference>
<dbReference type="PANTHER" id="PTHR34983">
    <property type="entry name" value="ARABINOGALACTAN ENDO-BETA-1,4-GALACTANASE A"/>
    <property type="match status" value="1"/>
</dbReference>
<dbReference type="EC" id="3.2.1.89" evidence="4"/>
<accession>A0ABQ3B4W0</accession>
<dbReference type="InterPro" id="IPR017853">
    <property type="entry name" value="GH"/>
</dbReference>
<evidence type="ECO:0000313" key="6">
    <source>
        <dbReference type="Proteomes" id="UP000619761"/>
    </source>
</evidence>
<comment type="caution">
    <text evidence="5">The sequence shown here is derived from an EMBL/GenBank/DDBJ whole genome shotgun (WGS) entry which is preliminary data.</text>
</comment>
<reference evidence="6" key="1">
    <citation type="journal article" date="2019" name="Int. J. Syst. Evol. Microbiol.">
        <title>The Global Catalogue of Microorganisms (GCM) 10K type strain sequencing project: providing services to taxonomists for standard genome sequencing and annotation.</title>
        <authorList>
            <consortium name="The Broad Institute Genomics Platform"/>
            <consortium name="The Broad Institute Genome Sequencing Center for Infectious Disease"/>
            <person name="Wu L."/>
            <person name="Ma J."/>
        </authorList>
    </citation>
    <scope>NUCLEOTIDE SEQUENCE [LARGE SCALE GENOMIC DNA]</scope>
    <source>
        <strain evidence="6">KCTC 32239</strain>
    </source>
</reference>
<name>A0ABQ3B4W0_9GAMM</name>
<proteinExistence type="inferred from homology"/>
<organism evidence="5 6">
    <name type="scientific">Cellvibrio zantedeschiae</name>
    <dbReference type="NCBI Taxonomy" id="1237077"/>
    <lineage>
        <taxon>Bacteria</taxon>
        <taxon>Pseudomonadati</taxon>
        <taxon>Pseudomonadota</taxon>
        <taxon>Gammaproteobacteria</taxon>
        <taxon>Cellvibrionales</taxon>
        <taxon>Cellvibrionaceae</taxon>
        <taxon>Cellvibrio</taxon>
    </lineage>
</organism>
<evidence type="ECO:0000313" key="5">
    <source>
        <dbReference type="EMBL" id="GGY78614.1"/>
    </source>
</evidence>
<sequence>MKKYLCPLLITMTSAFSVICFAQEITKPAPFFTGADLSYVNEMEDCGGTYSDRGKQKDPFEIFASYGTDIVRVRLWHNATWTKYSNLDDVAKTIKRAKAFNMRVLLDFHYSDTWTDPQRQEIPDAWKDIATTPELAKALYDYTQDTLQKLEAQGLTPNMVQVGNETNVEIMQPKDKTTGEHLNWERNAALLNSGIKAVRDFSQKNQKKIAIVLHIAQPENGLWWFPEATKHGITDFDVIGLSYYPQWSKFKVTATEGNPGVGDAIRELTQKQGKPVMVVETGYPWTMQNFDKADNVMWKDAVLPDYPATPNGQLDYLLALSKSIKAGGGIGLIYWEPAWISTKCKTQWGQGSHWENGAFFDAGRRNTTLPAFNFFREAKN</sequence>
<comment type="similarity">
    <text evidence="1 4">Belongs to the glycosyl hydrolase 53 family.</text>
</comment>
<dbReference type="PANTHER" id="PTHR34983:SF2">
    <property type="entry name" value="ENDO-BETA-1,4-GALACTANASE"/>
    <property type="match status" value="1"/>
</dbReference>
<evidence type="ECO:0000256" key="3">
    <source>
        <dbReference type="ARBA" id="ARBA00023295"/>
    </source>
</evidence>
<feature type="chain" id="PRO_5045009213" description="Arabinogalactan endo-beta-1,4-galactanase" evidence="4">
    <location>
        <begin position="23"/>
        <end position="380"/>
    </location>
</feature>
<dbReference type="Pfam" id="PF07745">
    <property type="entry name" value="Glyco_hydro_53"/>
    <property type="match status" value="1"/>
</dbReference>
<dbReference type="RefSeq" id="WP_229837885.1">
    <property type="nucleotide sequence ID" value="NZ_BMYZ01000002.1"/>
</dbReference>
<keyword evidence="6" id="KW-1185">Reference proteome</keyword>
<gene>
    <name evidence="5" type="primary">galA</name>
    <name evidence="5" type="ORF">GCM10011613_24150</name>
</gene>